<accession>A0A7X0U0V4</accession>
<sequence length="117" mass="12784">MHAFIRRYRMGTGSIDDLMRTVNRQFANQLSAGGGGTSEASVQVPAGIVSYQAIATGDDTIVTVTIFETEEACRRAEQGARDIRLSLAEFQVEETHTFTGEVMLSRASETLLTPITR</sequence>
<evidence type="ECO:0000313" key="1">
    <source>
        <dbReference type="EMBL" id="MBB6550933.1"/>
    </source>
</evidence>
<dbReference type="Proteomes" id="UP000565579">
    <property type="component" value="Unassembled WGS sequence"/>
</dbReference>
<evidence type="ECO:0008006" key="3">
    <source>
        <dbReference type="Google" id="ProtNLM"/>
    </source>
</evidence>
<gene>
    <name evidence="1" type="ORF">HD593_005728</name>
</gene>
<name>A0A7X0U0V4_9ACTN</name>
<organism evidence="1 2">
    <name type="scientific">Nonomuraea rubra</name>
    <dbReference type="NCBI Taxonomy" id="46180"/>
    <lineage>
        <taxon>Bacteria</taxon>
        <taxon>Bacillati</taxon>
        <taxon>Actinomycetota</taxon>
        <taxon>Actinomycetes</taxon>
        <taxon>Streptosporangiales</taxon>
        <taxon>Streptosporangiaceae</taxon>
        <taxon>Nonomuraea</taxon>
    </lineage>
</organism>
<keyword evidence="2" id="KW-1185">Reference proteome</keyword>
<dbReference type="EMBL" id="JACHMI010000001">
    <property type="protein sequence ID" value="MBB6550933.1"/>
    <property type="molecule type" value="Genomic_DNA"/>
</dbReference>
<dbReference type="AlphaFoldDB" id="A0A7X0U0V4"/>
<dbReference type="RefSeq" id="WP_185105104.1">
    <property type="nucleotide sequence ID" value="NZ_JACHMI010000001.1"/>
</dbReference>
<proteinExistence type="predicted"/>
<comment type="caution">
    <text evidence="1">The sequence shown here is derived from an EMBL/GenBank/DDBJ whole genome shotgun (WGS) entry which is preliminary data.</text>
</comment>
<evidence type="ECO:0000313" key="2">
    <source>
        <dbReference type="Proteomes" id="UP000565579"/>
    </source>
</evidence>
<reference evidence="1 2" key="1">
    <citation type="submission" date="2020-08" db="EMBL/GenBank/DDBJ databases">
        <title>Sequencing the genomes of 1000 actinobacteria strains.</title>
        <authorList>
            <person name="Klenk H.-P."/>
        </authorList>
    </citation>
    <scope>NUCLEOTIDE SEQUENCE [LARGE SCALE GENOMIC DNA]</scope>
    <source>
        <strain evidence="1 2">DSM 43768</strain>
    </source>
</reference>
<protein>
    <recommendedName>
        <fullName evidence="3">ABM domain-containing protein</fullName>
    </recommendedName>
</protein>